<keyword evidence="2" id="KW-1185">Reference proteome</keyword>
<evidence type="ECO:0000313" key="2">
    <source>
        <dbReference type="Proteomes" id="UP000757232"/>
    </source>
</evidence>
<name>A0A9Q5HWQ9_SANBA</name>
<accession>A0A9Q5HWQ9</accession>
<sequence>MSDDSRFGDGRYALVIPPDVELDEQPDNQEQLFAYQLSLARGKYANPAMSMWRDAHSRRPTKYYLYLFEDKPTDTRGVQKEPIKEFNSHELYETAKSYGFFTEDKGVRDRREKHWFSLGIPEPTGK</sequence>
<comment type="caution">
    <text evidence="1">The sequence shown here is derived from an EMBL/GenBank/DDBJ whole genome shotgun (WGS) entry which is preliminary data.</text>
</comment>
<dbReference type="EMBL" id="LNZH02000192">
    <property type="protein sequence ID" value="OCB87430.1"/>
    <property type="molecule type" value="Genomic_DNA"/>
</dbReference>
<evidence type="ECO:0000313" key="1">
    <source>
        <dbReference type="EMBL" id="OCB87430.1"/>
    </source>
</evidence>
<protein>
    <submittedName>
        <fullName evidence="1">Uncharacterized protein</fullName>
    </submittedName>
</protein>
<reference evidence="1" key="1">
    <citation type="submission" date="2016-06" db="EMBL/GenBank/DDBJ databases">
        <title>Draft Genome sequence of the fungus Inonotus baumii.</title>
        <authorList>
            <person name="Zhu H."/>
            <person name="Lin W."/>
        </authorList>
    </citation>
    <scope>NUCLEOTIDE SEQUENCE</scope>
    <source>
        <strain evidence="1">821</strain>
    </source>
</reference>
<dbReference type="AlphaFoldDB" id="A0A9Q5HWQ9"/>
<organism evidence="1 2">
    <name type="scientific">Sanghuangporus baumii</name>
    <name type="common">Phellinus baumii</name>
    <dbReference type="NCBI Taxonomy" id="108892"/>
    <lineage>
        <taxon>Eukaryota</taxon>
        <taxon>Fungi</taxon>
        <taxon>Dikarya</taxon>
        <taxon>Basidiomycota</taxon>
        <taxon>Agaricomycotina</taxon>
        <taxon>Agaricomycetes</taxon>
        <taxon>Hymenochaetales</taxon>
        <taxon>Hymenochaetaceae</taxon>
        <taxon>Sanghuangporus</taxon>
    </lineage>
</organism>
<proteinExistence type="predicted"/>
<gene>
    <name evidence="1" type="ORF">A7U60_g5571</name>
</gene>
<dbReference type="Proteomes" id="UP000757232">
    <property type="component" value="Unassembled WGS sequence"/>
</dbReference>